<dbReference type="Pfam" id="PF09479">
    <property type="entry name" value="Flg_new"/>
    <property type="match status" value="1"/>
</dbReference>
<comment type="subcellular location">
    <subcellularLocation>
        <location evidence="1">Cell envelope</location>
    </subcellularLocation>
</comment>
<dbReference type="InterPro" id="IPR042229">
    <property type="entry name" value="Listeria/Bacterioides_rpt_sf"/>
</dbReference>
<dbReference type="Gene3D" id="2.60.40.4270">
    <property type="entry name" value="Listeria-Bacteroides repeat domain"/>
    <property type="match status" value="1"/>
</dbReference>
<comment type="caution">
    <text evidence="2">The sequence shown here is derived from an EMBL/GenBank/DDBJ whole genome shotgun (WGS) entry which is preliminary data.</text>
</comment>
<dbReference type="InterPro" id="IPR013378">
    <property type="entry name" value="InlB-like_B-rpt"/>
</dbReference>
<evidence type="ECO:0000313" key="2">
    <source>
        <dbReference type="EMBL" id="MBC5716083.1"/>
    </source>
</evidence>
<accession>A0A8J6IYE3</accession>
<keyword evidence="3" id="KW-1185">Reference proteome</keyword>
<organism evidence="2 3">
    <name type="scientific">Flintibacter faecis</name>
    <dbReference type="NCBI Taxonomy" id="2763047"/>
    <lineage>
        <taxon>Bacteria</taxon>
        <taxon>Bacillati</taxon>
        <taxon>Bacillota</taxon>
        <taxon>Clostridia</taxon>
        <taxon>Eubacteriales</taxon>
        <taxon>Flintibacter</taxon>
    </lineage>
</organism>
<reference evidence="2" key="1">
    <citation type="submission" date="2020-08" db="EMBL/GenBank/DDBJ databases">
        <title>Genome public.</title>
        <authorList>
            <person name="Liu C."/>
            <person name="Sun Q."/>
        </authorList>
    </citation>
    <scope>NUCLEOTIDE SEQUENCE</scope>
    <source>
        <strain evidence="2">BX5</strain>
    </source>
</reference>
<sequence>MCSILLTSMATAFAVEQSDYVTLSVPWNYISQCGSQVSTGYKQACQAFAFTYSRIILDNTPYAWTRYRDGSSGQRACGPFVAGYNSCVNTTSQQTILRVVYDNINMGRPVMLRAKGSTSFHYIVAIGYRASCDPNRLSQSDILILDPWDGRQKSLTAVPLKTTAQGQYGYWTARSGGAAVIRPETEQVAEYTITFDARGGSVSPTSITWREGDTCGKLPTPTRPGYEFLGWKLYEGSGLLILPTDNCGADFTEDTNLFALWREIPTEVQPVEDQTQQPETIAPAEPIYEPWSGWSTTPVSASATRQVETRTVKVSEAYTQYRYGRYVANGHDCWCSLYLEGLGYGRASLDVTGWSSTKYGTSGRDWSCGYCRGSHAGYDHFSSDGRPWWKEYKSPSGQSYYWEESRTVPAVYETQYRYRDRIN</sequence>
<dbReference type="GO" id="GO:0030313">
    <property type="term" value="C:cell envelope"/>
    <property type="evidence" value="ECO:0007669"/>
    <property type="project" value="UniProtKB-SubCell"/>
</dbReference>
<protein>
    <submittedName>
        <fullName evidence="2">InlB B-repeat-containing protein</fullName>
    </submittedName>
</protein>
<dbReference type="Proteomes" id="UP000602260">
    <property type="component" value="Unassembled WGS sequence"/>
</dbReference>
<proteinExistence type="predicted"/>
<dbReference type="EMBL" id="JACOPN010000001">
    <property type="protein sequence ID" value="MBC5716083.1"/>
    <property type="molecule type" value="Genomic_DNA"/>
</dbReference>
<dbReference type="AlphaFoldDB" id="A0A8J6IYE3"/>
<gene>
    <name evidence="2" type="ORF">H8S55_01865</name>
</gene>
<evidence type="ECO:0000313" key="3">
    <source>
        <dbReference type="Proteomes" id="UP000602260"/>
    </source>
</evidence>
<evidence type="ECO:0000256" key="1">
    <source>
        <dbReference type="ARBA" id="ARBA00004196"/>
    </source>
</evidence>
<name>A0A8J6IYE3_9FIRM</name>